<feature type="region of interest" description="Disordered" evidence="11">
    <location>
        <begin position="515"/>
        <end position="534"/>
    </location>
</feature>
<dbReference type="GeneID" id="30153151"/>
<protein>
    <recommendedName>
        <fullName evidence="10">1,3-beta-glucanosyltransferase</fullName>
        <ecNumber evidence="10">2.4.1.-</ecNumber>
    </recommendedName>
</protein>
<feature type="chain" id="PRO_5009027209" description="1,3-beta-glucanosyltransferase" evidence="10">
    <location>
        <begin position="21"/>
        <end position="567"/>
    </location>
</feature>
<gene>
    <name evidence="14" type="ORF">L202_01842</name>
</gene>
<dbReference type="InterPro" id="IPR004886">
    <property type="entry name" value="Glucanosyltransferase"/>
</dbReference>
<feature type="compositionally biased region" description="Low complexity" evidence="11">
    <location>
        <begin position="337"/>
        <end position="357"/>
    </location>
</feature>
<dbReference type="EC" id="2.4.1.-" evidence="10"/>
<evidence type="ECO:0000313" key="14">
    <source>
        <dbReference type="EMBL" id="ODN83750.1"/>
    </source>
</evidence>
<sequence>MRLAAPLALAGLHLLSLAAALPSITRAGKYLYDQSGDRFYIKGVAYQPQGELAASSEANSANGGFPEPSSFHDPLSSPENCTRDVPYLQQLGINAVRVYSVNSSLDHDACMKTLSDAGIYLLLDLSLPLNGSIDRSSPSWTTNLLDQYTATINVFNAYDNVLGYNVGNEVVNLASNTDALPFVKAAARDTKAYLKSIGSSAFVGYAAVDGDADFRNSVAEYLTCGDDDTILDIYGFNNYEWCGDQDLSASHWDTITSGFSDLPIPTYMSEFGCITSPPRLWTEVAALYVSPVSDVFSGGVAFSYFPTSDGYGIVTISDDGKTISITDDFTRLSTQFNATSPANSPSQSSSNSSTTTCPAESSSLLASSDLPPTPDSSVCGCLEDKAFACHLTEAAANSPTIIGALLDYTCSLLGSSNSSASCDTISSNGTSGSYGQLSFCSPAIKLEYVMSVYYQSNPVSTSCDFAGNATLSTSSSKPNTASDADTAAQSCLAAEKSGGVFTPSASSAAASSTATSTSSSSSAASGAATSDSSSSAGVRAVSVGGGGVVSVVLGVVGMLVGGGAVLM</sequence>
<feature type="transmembrane region" description="Helical" evidence="12">
    <location>
        <begin position="543"/>
        <end position="566"/>
    </location>
</feature>
<keyword evidence="15" id="KW-1185">Reference proteome</keyword>
<dbReference type="Gene3D" id="3.20.20.80">
    <property type="entry name" value="Glycosidases"/>
    <property type="match status" value="1"/>
</dbReference>
<comment type="function">
    <text evidence="10">Splits internally a 1,3-beta-glucan molecule and transfers the newly generated reducing end (the donor) to the non-reducing end of another 1,3-beta-glucan molecule (the acceptor) forming a 1,3-beta linkage, resulting in the elongation of 1,3-beta-glucan chains in the cell wall.</text>
</comment>
<dbReference type="GO" id="GO:0098552">
    <property type="term" value="C:side of membrane"/>
    <property type="evidence" value="ECO:0007669"/>
    <property type="project" value="UniProtKB-KW"/>
</dbReference>
<dbReference type="GO" id="GO:0005886">
    <property type="term" value="C:plasma membrane"/>
    <property type="evidence" value="ECO:0007669"/>
    <property type="project" value="UniProtKB-SubCell"/>
</dbReference>
<dbReference type="Pfam" id="PF03198">
    <property type="entry name" value="Glyco_hydro_72"/>
    <property type="match status" value="1"/>
</dbReference>
<evidence type="ECO:0000256" key="7">
    <source>
        <dbReference type="ARBA" id="ARBA00023157"/>
    </source>
</evidence>
<evidence type="ECO:0000256" key="11">
    <source>
        <dbReference type="SAM" id="MobiDB-lite"/>
    </source>
</evidence>
<proteinExistence type="inferred from homology"/>
<reference evidence="14 15" key="1">
    <citation type="submission" date="2016-06" db="EMBL/GenBank/DDBJ databases">
        <title>Evolution of pathogenesis and genome organization in the Tremellales.</title>
        <authorList>
            <person name="Cuomo C."/>
            <person name="Litvintseva A."/>
            <person name="Heitman J."/>
            <person name="Chen Y."/>
            <person name="Sun S."/>
            <person name="Springer D."/>
            <person name="Dromer F."/>
            <person name="Young S."/>
            <person name="Zeng Q."/>
            <person name="Chapman S."/>
            <person name="Gujja S."/>
            <person name="Saif S."/>
            <person name="Birren B."/>
        </authorList>
    </citation>
    <scope>NUCLEOTIDE SEQUENCE [LARGE SCALE GENOMIC DNA]</scope>
    <source>
        <strain evidence="14 15">CBS 6039</strain>
    </source>
</reference>
<evidence type="ECO:0000256" key="4">
    <source>
        <dbReference type="ARBA" id="ARBA00022622"/>
    </source>
</evidence>
<dbReference type="AlphaFoldDB" id="A0A1E3I518"/>
<evidence type="ECO:0000256" key="3">
    <source>
        <dbReference type="ARBA" id="ARBA00007528"/>
    </source>
</evidence>
<evidence type="ECO:0000256" key="8">
    <source>
        <dbReference type="ARBA" id="ARBA00023180"/>
    </source>
</evidence>
<keyword evidence="9 10" id="KW-0449">Lipoprotein</keyword>
<evidence type="ECO:0000256" key="6">
    <source>
        <dbReference type="ARBA" id="ARBA00023136"/>
    </source>
</evidence>
<feature type="region of interest" description="Disordered" evidence="11">
    <location>
        <begin position="56"/>
        <end position="76"/>
    </location>
</feature>
<dbReference type="OrthoDB" id="421038at2759"/>
<dbReference type="FunFam" id="3.20.20.80:FF:000178">
    <property type="entry name" value="1,3-beta-glucanosyltransferase"/>
    <property type="match status" value="1"/>
</dbReference>
<evidence type="ECO:0000256" key="12">
    <source>
        <dbReference type="SAM" id="Phobius"/>
    </source>
</evidence>
<keyword evidence="7" id="KW-1015">Disulfide bond</keyword>
<dbReference type="SMART" id="SM00768">
    <property type="entry name" value="X8"/>
    <property type="match status" value="1"/>
</dbReference>
<feature type="signal peptide" evidence="10">
    <location>
        <begin position="1"/>
        <end position="20"/>
    </location>
</feature>
<dbReference type="InterPro" id="IPR017853">
    <property type="entry name" value="GH"/>
</dbReference>
<comment type="caution">
    <text evidence="14">The sequence shown here is derived from an EMBL/GenBank/DDBJ whole genome shotgun (WGS) entry which is preliminary data.</text>
</comment>
<keyword evidence="6 10" id="KW-0472">Membrane</keyword>
<accession>A0A1E3I518</accession>
<dbReference type="SUPFAM" id="SSF51445">
    <property type="entry name" value="(Trans)glycosidases"/>
    <property type="match status" value="1"/>
</dbReference>
<evidence type="ECO:0000256" key="9">
    <source>
        <dbReference type="ARBA" id="ARBA00023288"/>
    </source>
</evidence>
<dbReference type="RefSeq" id="XP_018997750.1">
    <property type="nucleotide sequence ID" value="XM_019135323.1"/>
</dbReference>
<dbReference type="GO" id="GO:0042124">
    <property type="term" value="F:1,3-beta-glucanosyltransferase activity"/>
    <property type="evidence" value="ECO:0007669"/>
    <property type="project" value="TreeGrafter"/>
</dbReference>
<evidence type="ECO:0000256" key="10">
    <source>
        <dbReference type="RuleBase" id="RU361209"/>
    </source>
</evidence>
<dbReference type="InterPro" id="IPR012946">
    <property type="entry name" value="X8"/>
</dbReference>
<feature type="region of interest" description="Disordered" evidence="11">
    <location>
        <begin position="336"/>
        <end position="357"/>
    </location>
</feature>
<dbReference type="PANTHER" id="PTHR31468">
    <property type="entry name" value="1,3-BETA-GLUCANOSYLTRANSFERASE GAS1"/>
    <property type="match status" value="1"/>
</dbReference>
<dbReference type="GO" id="GO:0071970">
    <property type="term" value="P:fungal-type cell wall (1-&gt;3)-beta-D-glucan biosynthetic process"/>
    <property type="evidence" value="ECO:0007669"/>
    <property type="project" value="TreeGrafter"/>
</dbReference>
<evidence type="ECO:0000313" key="15">
    <source>
        <dbReference type="Proteomes" id="UP000094065"/>
    </source>
</evidence>
<dbReference type="GO" id="GO:0031505">
    <property type="term" value="P:fungal-type cell wall organization"/>
    <property type="evidence" value="ECO:0007669"/>
    <property type="project" value="TreeGrafter"/>
</dbReference>
<dbReference type="PANTHER" id="PTHR31468:SF2">
    <property type="entry name" value="1,3-BETA-GLUCANOSYLTRANSFERASE GAS1"/>
    <property type="match status" value="1"/>
</dbReference>
<keyword evidence="4 10" id="KW-0336">GPI-anchor</keyword>
<keyword evidence="8" id="KW-0325">Glycoprotein</keyword>
<name>A0A1E3I518_9TREE</name>
<dbReference type="Gene3D" id="1.20.58.1040">
    <property type="match status" value="1"/>
</dbReference>
<comment type="similarity">
    <text evidence="3 10">Belongs to the glycosyl hydrolase 72 family.</text>
</comment>
<keyword evidence="12" id="KW-1133">Transmembrane helix</keyword>
<feature type="domain" description="X8" evidence="13">
    <location>
        <begin position="387"/>
        <end position="493"/>
    </location>
</feature>
<dbReference type="EMBL" id="AWGJ01000002">
    <property type="protein sequence ID" value="ODN83750.1"/>
    <property type="molecule type" value="Genomic_DNA"/>
</dbReference>
<dbReference type="Proteomes" id="UP000094065">
    <property type="component" value="Unassembled WGS sequence"/>
</dbReference>
<keyword evidence="5 10" id="KW-0732">Signal</keyword>
<comment type="subcellular location">
    <subcellularLocation>
        <location evidence="1">Cell envelope</location>
    </subcellularLocation>
    <subcellularLocation>
        <location evidence="10">Cell membrane</location>
        <topology evidence="10">Lipid-anchor</topology>
        <topology evidence="10">GPI-anchor</topology>
    </subcellularLocation>
    <subcellularLocation>
        <location evidence="2">Membrane</location>
        <topology evidence="2">Lipid-anchor</topology>
        <topology evidence="2">GPI-anchor</topology>
    </subcellularLocation>
</comment>
<organism evidence="14 15">
    <name type="scientific">Cryptococcus amylolentus CBS 6039</name>
    <dbReference type="NCBI Taxonomy" id="1295533"/>
    <lineage>
        <taxon>Eukaryota</taxon>
        <taxon>Fungi</taxon>
        <taxon>Dikarya</taxon>
        <taxon>Basidiomycota</taxon>
        <taxon>Agaricomycotina</taxon>
        <taxon>Tremellomycetes</taxon>
        <taxon>Tremellales</taxon>
        <taxon>Cryptococcaceae</taxon>
        <taxon>Cryptococcus</taxon>
    </lineage>
</organism>
<dbReference type="Pfam" id="PF07983">
    <property type="entry name" value="X8"/>
    <property type="match status" value="1"/>
</dbReference>
<keyword evidence="10" id="KW-0808">Transferase</keyword>
<evidence type="ECO:0000256" key="2">
    <source>
        <dbReference type="ARBA" id="ARBA00004589"/>
    </source>
</evidence>
<evidence type="ECO:0000256" key="1">
    <source>
        <dbReference type="ARBA" id="ARBA00004196"/>
    </source>
</evidence>
<dbReference type="STRING" id="1295533.A0A1E3I518"/>
<evidence type="ECO:0000256" key="5">
    <source>
        <dbReference type="ARBA" id="ARBA00022729"/>
    </source>
</evidence>
<keyword evidence="12" id="KW-0812">Transmembrane</keyword>
<evidence type="ECO:0000259" key="13">
    <source>
        <dbReference type="SMART" id="SM00768"/>
    </source>
</evidence>